<dbReference type="AlphaFoldDB" id="A0A3M7SW99"/>
<evidence type="ECO:0000313" key="1">
    <source>
        <dbReference type="EMBL" id="RNA40046.1"/>
    </source>
</evidence>
<comment type="caution">
    <text evidence="1">The sequence shown here is derived from an EMBL/GenBank/DDBJ whole genome shotgun (WGS) entry which is preliminary data.</text>
</comment>
<dbReference type="EMBL" id="REGN01000684">
    <property type="protein sequence ID" value="RNA40046.1"/>
    <property type="molecule type" value="Genomic_DNA"/>
</dbReference>
<name>A0A3M7SW99_BRAPC</name>
<reference evidence="1 2" key="1">
    <citation type="journal article" date="2018" name="Sci. Rep.">
        <title>Genomic signatures of local adaptation to the degree of environmental predictability in rotifers.</title>
        <authorList>
            <person name="Franch-Gras L."/>
            <person name="Hahn C."/>
            <person name="Garcia-Roger E.M."/>
            <person name="Carmona M.J."/>
            <person name="Serra M."/>
            <person name="Gomez A."/>
        </authorList>
    </citation>
    <scope>NUCLEOTIDE SEQUENCE [LARGE SCALE GENOMIC DNA]</scope>
    <source>
        <strain evidence="1">HYR1</strain>
    </source>
</reference>
<gene>
    <name evidence="1" type="ORF">BpHYR1_029017</name>
</gene>
<protein>
    <submittedName>
        <fullName evidence="1">Uncharacterized protein</fullName>
    </submittedName>
</protein>
<organism evidence="1 2">
    <name type="scientific">Brachionus plicatilis</name>
    <name type="common">Marine rotifer</name>
    <name type="synonym">Brachionus muelleri</name>
    <dbReference type="NCBI Taxonomy" id="10195"/>
    <lineage>
        <taxon>Eukaryota</taxon>
        <taxon>Metazoa</taxon>
        <taxon>Spiralia</taxon>
        <taxon>Gnathifera</taxon>
        <taxon>Rotifera</taxon>
        <taxon>Eurotatoria</taxon>
        <taxon>Monogononta</taxon>
        <taxon>Pseudotrocha</taxon>
        <taxon>Ploima</taxon>
        <taxon>Brachionidae</taxon>
        <taxon>Brachionus</taxon>
    </lineage>
</organism>
<dbReference type="Proteomes" id="UP000276133">
    <property type="component" value="Unassembled WGS sequence"/>
</dbReference>
<proteinExistence type="predicted"/>
<accession>A0A3M7SW99</accession>
<keyword evidence="2" id="KW-1185">Reference proteome</keyword>
<sequence length="81" mass="9793">MNKKHYNKLKKFSFTIFKSISNLLFHFVSIKRFEKNLIFFSFNELRKSFLERILCGVNMFIVIKTTKKLIKRNILNSVEKT</sequence>
<evidence type="ECO:0000313" key="2">
    <source>
        <dbReference type="Proteomes" id="UP000276133"/>
    </source>
</evidence>